<dbReference type="GO" id="GO:0042802">
    <property type="term" value="F:identical protein binding"/>
    <property type="evidence" value="ECO:0007669"/>
    <property type="project" value="TreeGrafter"/>
</dbReference>
<proteinExistence type="predicted"/>
<evidence type="ECO:0000256" key="11">
    <source>
        <dbReference type="ARBA" id="ARBA00022842"/>
    </source>
</evidence>
<dbReference type="GO" id="GO:0016208">
    <property type="term" value="F:AMP binding"/>
    <property type="evidence" value="ECO:0007669"/>
    <property type="project" value="TreeGrafter"/>
</dbReference>
<dbReference type="GO" id="GO:0070095">
    <property type="term" value="F:fructose-6-phosphate binding"/>
    <property type="evidence" value="ECO:0007669"/>
    <property type="project" value="TreeGrafter"/>
</dbReference>
<evidence type="ECO:0000256" key="8">
    <source>
        <dbReference type="ARBA" id="ARBA00022741"/>
    </source>
</evidence>
<dbReference type="SUPFAM" id="SSF53784">
    <property type="entry name" value="Phosphofructokinase"/>
    <property type="match status" value="1"/>
</dbReference>
<evidence type="ECO:0000256" key="5">
    <source>
        <dbReference type="ARBA" id="ARBA00022490"/>
    </source>
</evidence>
<comment type="pathway">
    <text evidence="3">Carbohydrate degradation; glycolysis; D-glyceraldehyde 3-phosphate and glycerone phosphate from D-glucose: step 3/4.</text>
</comment>
<organism evidence="18">
    <name type="scientific">Angiostrongylus costaricensis</name>
    <name type="common">Nematode worm</name>
    <dbReference type="NCBI Taxonomy" id="334426"/>
    <lineage>
        <taxon>Eukaryota</taxon>
        <taxon>Metazoa</taxon>
        <taxon>Ecdysozoa</taxon>
        <taxon>Nematoda</taxon>
        <taxon>Chromadorea</taxon>
        <taxon>Rhabditida</taxon>
        <taxon>Rhabditina</taxon>
        <taxon>Rhabditomorpha</taxon>
        <taxon>Strongyloidea</taxon>
        <taxon>Metastrongylidae</taxon>
        <taxon>Angiostrongylus</taxon>
    </lineage>
</organism>
<dbReference type="AlphaFoldDB" id="A0A0R3PG32"/>
<evidence type="ECO:0000256" key="4">
    <source>
        <dbReference type="ARBA" id="ARBA00012055"/>
    </source>
</evidence>
<comment type="cofactor">
    <cofactor evidence="1">
        <name>Mg(2+)</name>
        <dbReference type="ChEBI" id="CHEBI:18420"/>
    </cofactor>
</comment>
<dbReference type="GO" id="GO:0046872">
    <property type="term" value="F:metal ion binding"/>
    <property type="evidence" value="ECO:0007669"/>
    <property type="project" value="UniProtKB-KW"/>
</dbReference>
<evidence type="ECO:0000256" key="3">
    <source>
        <dbReference type="ARBA" id="ARBA00004679"/>
    </source>
</evidence>
<evidence type="ECO:0000313" key="16">
    <source>
        <dbReference type="EMBL" id="VDM54786.1"/>
    </source>
</evidence>
<dbReference type="InterPro" id="IPR022953">
    <property type="entry name" value="ATP_PFK"/>
</dbReference>
<keyword evidence="8" id="KW-0547">Nucleotide-binding</keyword>
<dbReference type="Pfam" id="PF00365">
    <property type="entry name" value="PFK"/>
    <property type="match status" value="1"/>
</dbReference>
<evidence type="ECO:0000256" key="7">
    <source>
        <dbReference type="ARBA" id="ARBA00022723"/>
    </source>
</evidence>
<accession>A0A0R3PG32</accession>
<keyword evidence="17" id="KW-1185">Reference proteome</keyword>
<evidence type="ECO:0000256" key="9">
    <source>
        <dbReference type="ARBA" id="ARBA00022777"/>
    </source>
</evidence>
<dbReference type="GO" id="GO:0005524">
    <property type="term" value="F:ATP binding"/>
    <property type="evidence" value="ECO:0007669"/>
    <property type="project" value="UniProtKB-KW"/>
</dbReference>
<evidence type="ECO:0000256" key="1">
    <source>
        <dbReference type="ARBA" id="ARBA00001946"/>
    </source>
</evidence>
<comment type="catalytic activity">
    <reaction evidence="13">
        <text>beta-D-fructose 6-phosphate + ATP = beta-D-fructose 1,6-bisphosphate + ADP + H(+)</text>
        <dbReference type="Rhea" id="RHEA:16109"/>
        <dbReference type="ChEBI" id="CHEBI:15378"/>
        <dbReference type="ChEBI" id="CHEBI:30616"/>
        <dbReference type="ChEBI" id="CHEBI:32966"/>
        <dbReference type="ChEBI" id="CHEBI:57634"/>
        <dbReference type="ChEBI" id="CHEBI:456216"/>
        <dbReference type="EC" id="2.7.1.11"/>
    </reaction>
</comment>
<keyword evidence="12" id="KW-0324">Glycolysis</keyword>
<feature type="domain" description="Phosphofructokinase" evidence="15">
    <location>
        <begin position="70"/>
        <end position="131"/>
    </location>
</feature>
<dbReference type="PANTHER" id="PTHR13697:SF4">
    <property type="entry name" value="ATP-DEPENDENT 6-PHOSPHOFRUCTOKINASE"/>
    <property type="match status" value="1"/>
</dbReference>
<feature type="region of interest" description="Disordered" evidence="14">
    <location>
        <begin position="1"/>
        <end position="36"/>
    </location>
</feature>
<reference evidence="16 17" key="2">
    <citation type="submission" date="2018-11" db="EMBL/GenBank/DDBJ databases">
        <authorList>
            <consortium name="Pathogen Informatics"/>
        </authorList>
    </citation>
    <scope>NUCLEOTIDE SEQUENCE [LARGE SCALE GENOMIC DNA]</scope>
    <source>
        <strain evidence="16 17">Costa Rica</strain>
    </source>
</reference>
<evidence type="ECO:0000259" key="15">
    <source>
        <dbReference type="Pfam" id="PF00365"/>
    </source>
</evidence>
<dbReference type="STRING" id="334426.A0A0R3PG32"/>
<dbReference type="PANTHER" id="PTHR13697">
    <property type="entry name" value="PHOSPHOFRUCTOKINASE"/>
    <property type="match status" value="1"/>
</dbReference>
<dbReference type="EC" id="2.7.1.11" evidence="4"/>
<keyword evidence="5" id="KW-0963">Cytoplasm</keyword>
<keyword evidence="9" id="KW-0418">Kinase</keyword>
<evidence type="ECO:0000256" key="13">
    <source>
        <dbReference type="ARBA" id="ARBA00048070"/>
    </source>
</evidence>
<keyword evidence="10" id="KW-0067">ATP-binding</keyword>
<dbReference type="GO" id="GO:0048029">
    <property type="term" value="F:monosaccharide binding"/>
    <property type="evidence" value="ECO:0007669"/>
    <property type="project" value="TreeGrafter"/>
</dbReference>
<dbReference type="UniPathway" id="UPA00109">
    <property type="reaction ID" value="UER00182"/>
</dbReference>
<dbReference type="Gene3D" id="3.40.50.450">
    <property type="match status" value="1"/>
</dbReference>
<dbReference type="WBParaSite" id="ACOC_0000320001-mRNA-1">
    <property type="protein sequence ID" value="ACOC_0000320001-mRNA-1"/>
    <property type="gene ID" value="ACOC_0000320001"/>
</dbReference>
<dbReference type="InterPro" id="IPR035966">
    <property type="entry name" value="PKF_sf"/>
</dbReference>
<name>A0A0R3PG32_ANGCS</name>
<reference evidence="18" key="1">
    <citation type="submission" date="2017-02" db="UniProtKB">
        <authorList>
            <consortium name="WormBaseParasite"/>
        </authorList>
    </citation>
    <scope>IDENTIFICATION</scope>
</reference>
<dbReference type="GO" id="GO:0030388">
    <property type="term" value="P:fructose 1,6-bisphosphate metabolic process"/>
    <property type="evidence" value="ECO:0007669"/>
    <property type="project" value="TreeGrafter"/>
</dbReference>
<dbReference type="OrthoDB" id="5871924at2759"/>
<dbReference type="InterPro" id="IPR000023">
    <property type="entry name" value="Phosphofructokinase_dom"/>
</dbReference>
<dbReference type="GO" id="GO:0005945">
    <property type="term" value="C:6-phosphofructokinase complex"/>
    <property type="evidence" value="ECO:0007669"/>
    <property type="project" value="TreeGrafter"/>
</dbReference>
<keyword evidence="11" id="KW-0460">Magnesium</keyword>
<dbReference type="GO" id="GO:0006002">
    <property type="term" value="P:fructose 6-phosphate metabolic process"/>
    <property type="evidence" value="ECO:0007669"/>
    <property type="project" value="InterPro"/>
</dbReference>
<evidence type="ECO:0000256" key="6">
    <source>
        <dbReference type="ARBA" id="ARBA00022679"/>
    </source>
</evidence>
<dbReference type="GO" id="GO:0061621">
    <property type="term" value="P:canonical glycolysis"/>
    <property type="evidence" value="ECO:0007669"/>
    <property type="project" value="TreeGrafter"/>
</dbReference>
<evidence type="ECO:0000256" key="10">
    <source>
        <dbReference type="ARBA" id="ARBA00022840"/>
    </source>
</evidence>
<keyword evidence="7" id="KW-0479">Metal-binding</keyword>
<dbReference type="Proteomes" id="UP000267027">
    <property type="component" value="Unassembled WGS sequence"/>
</dbReference>
<dbReference type="EMBL" id="UYYA01000872">
    <property type="protein sequence ID" value="VDM54786.1"/>
    <property type="molecule type" value="Genomic_DNA"/>
</dbReference>
<gene>
    <name evidence="16" type="ORF">ACOC_LOCUS3201</name>
</gene>
<comment type="subcellular location">
    <subcellularLocation>
        <location evidence="2">Cytoplasm</location>
    </subcellularLocation>
</comment>
<protein>
    <recommendedName>
        <fullName evidence="4">6-phosphofructokinase</fullName>
        <ecNumber evidence="4">2.7.1.11</ecNumber>
    </recommendedName>
</protein>
<evidence type="ECO:0000256" key="2">
    <source>
        <dbReference type="ARBA" id="ARBA00004496"/>
    </source>
</evidence>
<evidence type="ECO:0000256" key="12">
    <source>
        <dbReference type="ARBA" id="ARBA00023152"/>
    </source>
</evidence>
<dbReference type="PRINTS" id="PR00476">
    <property type="entry name" value="PHFRCTKINASE"/>
</dbReference>
<sequence length="194" mass="21835">MPSKQQHVHHEVDAFQEEDMEGPATKDPVAPDMRGPLNVKRNMRRLDSIVPTVGREGSDIQFNLYRGRGIAVFTSGGDSQGMNSAVRSVVRMSIYLGCKVFFINEGYQGMVDGGENIVEANWNSVSDIIQKLFDYPKHFFAWCDSLMFTGLQGGTIIGSARCSEFRKREGRLKVISMVFYLSLPLFLPQNFKDI</sequence>
<evidence type="ECO:0000313" key="17">
    <source>
        <dbReference type="Proteomes" id="UP000267027"/>
    </source>
</evidence>
<dbReference type="GO" id="GO:0003872">
    <property type="term" value="F:6-phosphofructokinase activity"/>
    <property type="evidence" value="ECO:0007669"/>
    <property type="project" value="UniProtKB-EC"/>
</dbReference>
<keyword evidence="6" id="KW-0808">Transferase</keyword>
<evidence type="ECO:0000313" key="18">
    <source>
        <dbReference type="WBParaSite" id="ACOC_0000320001-mRNA-1"/>
    </source>
</evidence>
<evidence type="ECO:0000256" key="14">
    <source>
        <dbReference type="SAM" id="MobiDB-lite"/>
    </source>
</evidence>